<keyword evidence="1" id="KW-0489">Methyltransferase</keyword>
<dbReference type="Pfam" id="PF13489">
    <property type="entry name" value="Methyltransf_23"/>
    <property type="match status" value="1"/>
</dbReference>
<accession>A0A4U1MEQ2</accession>
<dbReference type="OrthoDB" id="9804312at2"/>
<dbReference type="GO" id="GO:0032259">
    <property type="term" value="P:methylation"/>
    <property type="evidence" value="ECO:0007669"/>
    <property type="project" value="UniProtKB-KW"/>
</dbReference>
<keyword evidence="1" id="KW-0808">Transferase</keyword>
<dbReference type="RefSeq" id="WP_136947908.1">
    <property type="nucleotide sequence ID" value="NZ_SWFM01000004.1"/>
</dbReference>
<reference evidence="1 2" key="1">
    <citation type="submission" date="2019-04" db="EMBL/GenBank/DDBJ databases">
        <title>Genome sequence of Bacillus hwajinpoensis strain Y2.</title>
        <authorList>
            <person name="Fair J.L."/>
            <person name="Maclea K.S."/>
        </authorList>
    </citation>
    <scope>NUCLEOTIDE SEQUENCE [LARGE SCALE GENOMIC DNA]</scope>
    <source>
        <strain evidence="1 2">Y2</strain>
    </source>
</reference>
<dbReference type="Proteomes" id="UP000310541">
    <property type="component" value="Unassembled WGS sequence"/>
</dbReference>
<protein>
    <submittedName>
        <fullName evidence="1">Class I SAM-dependent methyltransferase</fullName>
    </submittedName>
</protein>
<dbReference type="SUPFAM" id="SSF53335">
    <property type="entry name" value="S-adenosyl-L-methionine-dependent methyltransferases"/>
    <property type="match status" value="1"/>
</dbReference>
<comment type="caution">
    <text evidence="1">The sequence shown here is derived from an EMBL/GenBank/DDBJ whole genome shotgun (WGS) entry which is preliminary data.</text>
</comment>
<dbReference type="AlphaFoldDB" id="A0A4U1MEQ2"/>
<name>A0A4U1MEQ2_9BACL</name>
<evidence type="ECO:0000313" key="2">
    <source>
        <dbReference type="Proteomes" id="UP000310541"/>
    </source>
</evidence>
<dbReference type="CDD" id="cd02440">
    <property type="entry name" value="AdoMet_MTases"/>
    <property type="match status" value="1"/>
</dbReference>
<gene>
    <name evidence="1" type="ORF">FBF83_14650</name>
</gene>
<sequence length="215" mass="25035">MRAVDEYQKLLKISFLNSYQQNLDLWSKDEGLTEIAQIFATAVEDKFTHGKVLDIGCGNGRHSKLFDSNYHYTGLDLISNNEWGRVEEEREKVDFIQEDFLFSTKDIGYYEGILDNGCFHHQDPSKYTDYLTKVRNSLVDNGLFMLGVYSTGERENKGQFKTLPSGKYKKVFSGGEIEELLNKHNFNIEKSYYIYNEQRSRYYMGILCKVNSDNL</sequence>
<dbReference type="EMBL" id="SWFM01000004">
    <property type="protein sequence ID" value="TKD69237.1"/>
    <property type="molecule type" value="Genomic_DNA"/>
</dbReference>
<proteinExistence type="predicted"/>
<dbReference type="Gene3D" id="3.40.50.150">
    <property type="entry name" value="Vaccinia Virus protein VP39"/>
    <property type="match status" value="1"/>
</dbReference>
<evidence type="ECO:0000313" key="1">
    <source>
        <dbReference type="EMBL" id="TKD69237.1"/>
    </source>
</evidence>
<dbReference type="InterPro" id="IPR029063">
    <property type="entry name" value="SAM-dependent_MTases_sf"/>
</dbReference>
<organism evidence="1 2">
    <name type="scientific">Guptibacillus hwajinpoensis</name>
    <dbReference type="NCBI Taxonomy" id="208199"/>
    <lineage>
        <taxon>Bacteria</taxon>
        <taxon>Bacillati</taxon>
        <taxon>Bacillota</taxon>
        <taxon>Bacilli</taxon>
        <taxon>Bacillales</taxon>
        <taxon>Guptibacillaceae</taxon>
        <taxon>Guptibacillus</taxon>
    </lineage>
</organism>
<dbReference type="GO" id="GO:0008168">
    <property type="term" value="F:methyltransferase activity"/>
    <property type="evidence" value="ECO:0007669"/>
    <property type="project" value="UniProtKB-KW"/>
</dbReference>